<keyword evidence="6 15" id="KW-0347">Helicase</keyword>
<dbReference type="InterPro" id="IPR014013">
    <property type="entry name" value="Helic_SF1/SF2_ATP-bd_DinG/Rad3"/>
</dbReference>
<dbReference type="SMART" id="SM00487">
    <property type="entry name" value="DEXDc"/>
    <property type="match status" value="1"/>
</dbReference>
<keyword evidence="3" id="KW-0547">Nucleotide-binding</keyword>
<keyword evidence="2" id="KW-0479">Metal-binding</keyword>
<keyword evidence="11" id="KW-0234">DNA repair</keyword>
<evidence type="ECO:0000256" key="10">
    <source>
        <dbReference type="ARBA" id="ARBA00023125"/>
    </source>
</evidence>
<dbReference type="AlphaFoldDB" id="A0A443QNI6"/>
<evidence type="ECO:0000256" key="9">
    <source>
        <dbReference type="ARBA" id="ARBA00023014"/>
    </source>
</evidence>
<reference evidence="15 16" key="1">
    <citation type="journal article" date="2018" name="Gigascience">
        <title>Genomes of trombidid mites reveal novel predicted allergens and laterally-transferred genes associated with secondary metabolism.</title>
        <authorList>
            <person name="Dong X."/>
            <person name="Chaisiri K."/>
            <person name="Xia D."/>
            <person name="Armstrong S.D."/>
            <person name="Fang Y."/>
            <person name="Donnelly M.J."/>
            <person name="Kadowaki T."/>
            <person name="McGarry J.W."/>
            <person name="Darby A.C."/>
            <person name="Makepeace B.L."/>
        </authorList>
    </citation>
    <scope>NUCLEOTIDE SEQUENCE [LARGE SCALE GENOMIC DNA]</scope>
    <source>
        <strain evidence="15">UoL-WK</strain>
    </source>
</reference>
<keyword evidence="5" id="KW-0378">Hydrolase</keyword>
<evidence type="ECO:0000256" key="8">
    <source>
        <dbReference type="ARBA" id="ARBA00023004"/>
    </source>
</evidence>
<dbReference type="InterPro" id="IPR045028">
    <property type="entry name" value="DinG/Rad3-like"/>
</dbReference>
<dbReference type="EMBL" id="NCKU01005493">
    <property type="protein sequence ID" value="RWS04499.1"/>
    <property type="molecule type" value="Genomic_DNA"/>
</dbReference>
<dbReference type="InterPro" id="IPR006555">
    <property type="entry name" value="ATP-dep_Helicase_C"/>
</dbReference>
<keyword evidence="10" id="KW-0238">DNA-binding</keyword>
<organism evidence="15 16">
    <name type="scientific">Dinothrombium tinctorium</name>
    <dbReference type="NCBI Taxonomy" id="1965070"/>
    <lineage>
        <taxon>Eukaryota</taxon>
        <taxon>Metazoa</taxon>
        <taxon>Ecdysozoa</taxon>
        <taxon>Arthropoda</taxon>
        <taxon>Chelicerata</taxon>
        <taxon>Arachnida</taxon>
        <taxon>Acari</taxon>
        <taxon>Acariformes</taxon>
        <taxon>Trombidiformes</taxon>
        <taxon>Prostigmata</taxon>
        <taxon>Anystina</taxon>
        <taxon>Parasitengona</taxon>
        <taxon>Trombidioidea</taxon>
        <taxon>Trombidiidae</taxon>
        <taxon>Dinothrombium</taxon>
    </lineage>
</organism>
<keyword evidence="1" id="KW-0004">4Fe-4S</keyword>
<keyword evidence="16" id="KW-1185">Reference proteome</keyword>
<dbReference type="GO" id="GO:0003677">
    <property type="term" value="F:DNA binding"/>
    <property type="evidence" value="ECO:0007669"/>
    <property type="project" value="UniProtKB-KW"/>
</dbReference>
<evidence type="ECO:0000313" key="15">
    <source>
        <dbReference type="EMBL" id="RWS04499.1"/>
    </source>
</evidence>
<dbReference type="GO" id="GO:0003678">
    <property type="term" value="F:DNA helicase activity"/>
    <property type="evidence" value="ECO:0007669"/>
    <property type="project" value="InterPro"/>
</dbReference>
<evidence type="ECO:0000256" key="5">
    <source>
        <dbReference type="ARBA" id="ARBA00022801"/>
    </source>
</evidence>
<dbReference type="InterPro" id="IPR027417">
    <property type="entry name" value="P-loop_NTPase"/>
</dbReference>
<evidence type="ECO:0000313" key="16">
    <source>
        <dbReference type="Proteomes" id="UP000285301"/>
    </source>
</evidence>
<keyword evidence="12" id="KW-0413">Isomerase</keyword>
<evidence type="ECO:0000256" key="6">
    <source>
        <dbReference type="ARBA" id="ARBA00022806"/>
    </source>
</evidence>
<dbReference type="GO" id="GO:0051539">
    <property type="term" value="F:4 iron, 4 sulfur cluster binding"/>
    <property type="evidence" value="ECO:0007669"/>
    <property type="project" value="UniProtKB-KW"/>
</dbReference>
<dbReference type="InterPro" id="IPR010614">
    <property type="entry name" value="RAD3-like_helicase_DEAD"/>
</dbReference>
<accession>A0A443QNI6</accession>
<evidence type="ECO:0000256" key="4">
    <source>
        <dbReference type="ARBA" id="ARBA00022763"/>
    </source>
</evidence>
<dbReference type="SUPFAM" id="SSF52540">
    <property type="entry name" value="P-loop containing nucleoside triphosphate hydrolases"/>
    <property type="match status" value="1"/>
</dbReference>
<dbReference type="Pfam" id="PF06733">
    <property type="entry name" value="DEAD_2"/>
    <property type="match status" value="1"/>
</dbReference>
<keyword evidence="4" id="KW-0227">DNA damage</keyword>
<dbReference type="OrthoDB" id="19182at2759"/>
<dbReference type="GO" id="GO:0016818">
    <property type="term" value="F:hydrolase activity, acting on acid anhydrides, in phosphorus-containing anhydrides"/>
    <property type="evidence" value="ECO:0007669"/>
    <property type="project" value="InterPro"/>
</dbReference>
<dbReference type="GO" id="GO:0006281">
    <property type="term" value="P:DNA repair"/>
    <property type="evidence" value="ECO:0007669"/>
    <property type="project" value="UniProtKB-KW"/>
</dbReference>
<dbReference type="PROSITE" id="PS51193">
    <property type="entry name" value="HELICASE_ATP_BIND_2"/>
    <property type="match status" value="1"/>
</dbReference>
<keyword evidence="9" id="KW-0411">Iron-sulfur</keyword>
<dbReference type="Pfam" id="PF13307">
    <property type="entry name" value="Helicase_C_2"/>
    <property type="match status" value="1"/>
</dbReference>
<dbReference type="InterPro" id="IPR014001">
    <property type="entry name" value="Helicase_ATP-bd"/>
</dbReference>
<evidence type="ECO:0000256" key="2">
    <source>
        <dbReference type="ARBA" id="ARBA00022723"/>
    </source>
</evidence>
<comment type="caution">
    <text evidence="15">The sequence shown here is derived from an EMBL/GenBank/DDBJ whole genome shotgun (WGS) entry which is preliminary data.</text>
</comment>
<dbReference type="SMART" id="SM00488">
    <property type="entry name" value="DEXDc2"/>
    <property type="match status" value="1"/>
</dbReference>
<dbReference type="Gene3D" id="3.40.50.300">
    <property type="entry name" value="P-loop containing nucleotide triphosphate hydrolases"/>
    <property type="match status" value="2"/>
</dbReference>
<dbReference type="Proteomes" id="UP000285301">
    <property type="component" value="Unassembled WGS sequence"/>
</dbReference>
<feature type="region of interest" description="Disordered" evidence="13">
    <location>
        <begin position="432"/>
        <end position="451"/>
    </location>
</feature>
<name>A0A443QNI6_9ACAR</name>
<gene>
    <name evidence="15" type="ORF">B4U79_09703</name>
</gene>
<feature type="domain" description="Helicase ATP-binding" evidence="14">
    <location>
        <begin position="8"/>
        <end position="297"/>
    </location>
</feature>
<evidence type="ECO:0000256" key="11">
    <source>
        <dbReference type="ARBA" id="ARBA00023204"/>
    </source>
</evidence>
<dbReference type="GO" id="GO:0046872">
    <property type="term" value="F:metal ion binding"/>
    <property type="evidence" value="ECO:0007669"/>
    <property type="project" value="UniProtKB-KW"/>
</dbReference>
<dbReference type="GO" id="GO:0005524">
    <property type="term" value="F:ATP binding"/>
    <property type="evidence" value="ECO:0007669"/>
    <property type="project" value="UniProtKB-KW"/>
</dbReference>
<dbReference type="STRING" id="1965070.A0A443QNI6"/>
<evidence type="ECO:0000256" key="13">
    <source>
        <dbReference type="SAM" id="MobiDB-lite"/>
    </source>
</evidence>
<evidence type="ECO:0000256" key="12">
    <source>
        <dbReference type="ARBA" id="ARBA00023235"/>
    </source>
</evidence>
<evidence type="ECO:0000256" key="1">
    <source>
        <dbReference type="ARBA" id="ARBA00022485"/>
    </source>
</evidence>
<dbReference type="InterPro" id="IPR006554">
    <property type="entry name" value="Helicase-like_DEXD_c2"/>
</dbReference>
<evidence type="ECO:0000259" key="14">
    <source>
        <dbReference type="PROSITE" id="PS51193"/>
    </source>
</evidence>
<sequence length="813" mass="93682">MYYQKSINGFTVQFPYEPYDIQLEMIRNVIEAYQSGKLCFLESPTGTGKTLALLVSAMALMQKFPKCRVVYTSNTHAQLNQTIATLKRLNREVPMFSDVSSSVLGSRARLCVNTCVLESLSQKETKNIISMNKQESMESVKQNAYEATKLEKTRNIDDECFNQRKMCRFYQDGSVQNFRLPKPQKGSERVRDIEDCIEQFSSNSICPYYGAKKLEERITFMHYNYLFFNSKINALEGTQQKLLIIDEAHSFDRHSARAHSATLSWKQANFVYKTLEFSNYENAKLVVSCLEEIKRLAIECEKEFYNDNCFVQTSGWFKRHIDSEQALELMRRVFNFGCTLEQLILEAKGDSNLCRQLRKLKTISTQYNPYTAILYIRFKKAKQTNNIKTSTSKEQHSNTQLKCSNLNKQSSSGFYELQNQFKTSITNSSKANMYTSDSKANKHNQSLNDSNNRSRKLFISGNCSLQENQFECLFQEWTLCMRTLDVSVLVEKICSRFKAVIFTSGTMPNIQCPESNVIRYSGPHVIPRENCAVLAFGETSNDDEILLSGAATSTQEKCEQQLLKVNSVIGDCVQRLDASRTKGGIAVFFTSYARLESFRKATETTGNTFLNRKCFFEKCLTRSSRKKLNDNYVSELNIDYGNDNEEDDDENDCSAFSKSYVSSLLESYKQAIDNEGSAFLFAVFRGSLAEGIDFADKYCRLLFVVGMPFISPVCEEYDDMRRFLQQRHGKSDGARRASEWYMVQMKQALNQVLGRVLRHRRDFGAMVLIDSRFNNYRNIYSLWLKPFLSSLNSRLTYNSKLNILENFFNKQFD</sequence>
<keyword evidence="8" id="KW-0408">Iron</keyword>
<keyword evidence="7" id="KW-0067">ATP-binding</keyword>
<dbReference type="PANTHER" id="PTHR11472:SF34">
    <property type="entry name" value="REGULATOR OF TELOMERE ELONGATION HELICASE 1"/>
    <property type="match status" value="1"/>
</dbReference>
<evidence type="ECO:0000256" key="7">
    <source>
        <dbReference type="ARBA" id="ARBA00022840"/>
    </source>
</evidence>
<proteinExistence type="predicted"/>
<dbReference type="PANTHER" id="PTHR11472">
    <property type="entry name" value="DNA REPAIR DEAD HELICASE RAD3/XP-D SUBFAMILY MEMBER"/>
    <property type="match status" value="1"/>
</dbReference>
<evidence type="ECO:0000256" key="3">
    <source>
        <dbReference type="ARBA" id="ARBA00022741"/>
    </source>
</evidence>
<dbReference type="SMART" id="SM00491">
    <property type="entry name" value="HELICc2"/>
    <property type="match status" value="1"/>
</dbReference>
<protein>
    <submittedName>
        <fullName evidence="15">Regulator of telomere elongation helicase 1-like protein</fullName>
    </submittedName>
</protein>